<feature type="region of interest" description="Disordered" evidence="1">
    <location>
        <begin position="80"/>
        <end position="102"/>
    </location>
</feature>
<organism evidence="3 4">
    <name type="scientific">Lasiodiplodia theobromae</name>
    <dbReference type="NCBI Taxonomy" id="45133"/>
    <lineage>
        <taxon>Eukaryota</taxon>
        <taxon>Fungi</taxon>
        <taxon>Dikarya</taxon>
        <taxon>Ascomycota</taxon>
        <taxon>Pezizomycotina</taxon>
        <taxon>Dothideomycetes</taxon>
        <taxon>Dothideomycetes incertae sedis</taxon>
        <taxon>Botryosphaeriales</taxon>
        <taxon>Botryosphaeriaceae</taxon>
        <taxon>Lasiodiplodia</taxon>
    </lineage>
</organism>
<sequence>MKFHLFFLAASISCASAQTHTTTITENSTTTTAIKTPPSTITKGYLNRLDFWAYPEASIVHINASDMSATTYLINCPTPNTATTTSSSSTSPTAIYPSTQPDDCNLPSTGMTLVEGPDTMRYTSTNTAPGSSSTITEDCTIWWEKQKWWCSWNKEGDDVPETASVGSTTYTGAPPSSLFNRMQVTAGIEKIEAASSSNSEIRWSSLNGLIPKTTSSSAGAAAATGAPMHVIPAMGLAGAVGALAAAVAL</sequence>
<dbReference type="EMBL" id="VCHE01000108">
    <property type="protein sequence ID" value="KAB2571197.1"/>
    <property type="molecule type" value="Genomic_DNA"/>
</dbReference>
<reference evidence="3 4" key="1">
    <citation type="journal article" date="2019" name="Sci. Rep.">
        <title>A multi-omics analysis of the grapevine pathogen Lasiodiplodia theobromae reveals that temperature affects the expression of virulence- and pathogenicity-related genes.</title>
        <authorList>
            <person name="Felix C."/>
            <person name="Meneses R."/>
            <person name="Goncalves M.F.M."/>
            <person name="Tilleman L."/>
            <person name="Duarte A.S."/>
            <person name="Jorrin-Novo J.V."/>
            <person name="Van de Peer Y."/>
            <person name="Deforce D."/>
            <person name="Van Nieuwerburgh F."/>
            <person name="Esteves A.C."/>
            <person name="Alves A."/>
        </authorList>
    </citation>
    <scope>NUCLEOTIDE SEQUENCE [LARGE SCALE GENOMIC DNA]</scope>
    <source>
        <strain evidence="3 4">LA-SOL3</strain>
    </source>
</reference>
<dbReference type="AlphaFoldDB" id="A0A5N5D0U4"/>
<name>A0A5N5D0U4_9PEZI</name>
<protein>
    <submittedName>
        <fullName evidence="3">Uncharacterized protein</fullName>
    </submittedName>
</protein>
<accession>A0A5N5D0U4</accession>
<dbReference type="Proteomes" id="UP000325902">
    <property type="component" value="Unassembled WGS sequence"/>
</dbReference>
<evidence type="ECO:0000256" key="1">
    <source>
        <dbReference type="SAM" id="MobiDB-lite"/>
    </source>
</evidence>
<feature type="chain" id="PRO_5024874096" evidence="2">
    <location>
        <begin position="18"/>
        <end position="249"/>
    </location>
</feature>
<feature type="signal peptide" evidence="2">
    <location>
        <begin position="1"/>
        <end position="17"/>
    </location>
</feature>
<feature type="compositionally biased region" description="Low complexity" evidence="1">
    <location>
        <begin position="80"/>
        <end position="99"/>
    </location>
</feature>
<evidence type="ECO:0000256" key="2">
    <source>
        <dbReference type="SAM" id="SignalP"/>
    </source>
</evidence>
<keyword evidence="2" id="KW-0732">Signal</keyword>
<gene>
    <name evidence="3" type="ORF">DBV05_g10129</name>
</gene>
<proteinExistence type="predicted"/>
<keyword evidence="4" id="KW-1185">Reference proteome</keyword>
<evidence type="ECO:0000313" key="4">
    <source>
        <dbReference type="Proteomes" id="UP000325902"/>
    </source>
</evidence>
<comment type="caution">
    <text evidence="3">The sequence shown here is derived from an EMBL/GenBank/DDBJ whole genome shotgun (WGS) entry which is preliminary data.</text>
</comment>
<evidence type="ECO:0000313" key="3">
    <source>
        <dbReference type="EMBL" id="KAB2571197.1"/>
    </source>
</evidence>